<dbReference type="GO" id="GO:0051536">
    <property type="term" value="F:iron-sulfur cluster binding"/>
    <property type="evidence" value="ECO:0007669"/>
    <property type="project" value="UniProtKB-KW"/>
</dbReference>
<dbReference type="PANTHER" id="PTHR11228">
    <property type="entry name" value="RADICAL SAM DOMAIN PROTEIN"/>
    <property type="match status" value="1"/>
</dbReference>
<dbReference type="PANTHER" id="PTHR11228:SF7">
    <property type="entry name" value="PQQA PEPTIDE CYCLASE"/>
    <property type="match status" value="1"/>
</dbReference>
<dbReference type="RefSeq" id="WP_071699083.1">
    <property type="nucleotide sequence ID" value="NZ_BAABXS010000001.1"/>
</dbReference>
<dbReference type="InterPro" id="IPR007197">
    <property type="entry name" value="rSAM"/>
</dbReference>
<keyword evidence="4" id="KW-0411">Iron-sulfur</keyword>
<evidence type="ECO:0000313" key="6">
    <source>
        <dbReference type="EMBL" id="ODM11579.1"/>
    </source>
</evidence>
<feature type="domain" description="Radical SAM core" evidence="5">
    <location>
        <begin position="1"/>
        <end position="205"/>
    </location>
</feature>
<dbReference type="Proteomes" id="UP000095003">
    <property type="component" value="Unassembled WGS sequence"/>
</dbReference>
<keyword evidence="1" id="KW-0949">S-adenosyl-L-methionine</keyword>
<organism evidence="6 7">
    <name type="scientific">Eisenbergiella tayi</name>
    <dbReference type="NCBI Taxonomy" id="1432052"/>
    <lineage>
        <taxon>Bacteria</taxon>
        <taxon>Bacillati</taxon>
        <taxon>Bacillota</taxon>
        <taxon>Clostridia</taxon>
        <taxon>Lachnospirales</taxon>
        <taxon>Lachnospiraceae</taxon>
        <taxon>Eisenbergiella</taxon>
    </lineage>
</organism>
<keyword evidence="2" id="KW-0479">Metal-binding</keyword>
<dbReference type="InterPro" id="IPR058240">
    <property type="entry name" value="rSAM_sf"/>
</dbReference>
<evidence type="ECO:0000256" key="3">
    <source>
        <dbReference type="ARBA" id="ARBA00023004"/>
    </source>
</evidence>
<gene>
    <name evidence="6" type="primary">moaA1</name>
    <name evidence="6" type="ORF">BEH84_02194</name>
</gene>
<comment type="caution">
    <text evidence="6">The sequence shown here is derived from an EMBL/GenBank/DDBJ whole genome shotgun (WGS) entry which is preliminary data.</text>
</comment>
<evidence type="ECO:0000256" key="4">
    <source>
        <dbReference type="ARBA" id="ARBA00023014"/>
    </source>
</evidence>
<reference evidence="6 7" key="1">
    <citation type="submission" date="2016-07" db="EMBL/GenBank/DDBJ databases">
        <title>Characterization of isolates of Eisenbergiella tayi derived from blood cultures, using whole genome sequencing.</title>
        <authorList>
            <person name="Burdz T."/>
            <person name="Wiebe D."/>
            <person name="Huynh C."/>
            <person name="Bernard K."/>
        </authorList>
    </citation>
    <scope>NUCLEOTIDE SEQUENCE [LARGE SCALE GENOMIC DNA]</scope>
    <source>
        <strain evidence="6 7">NML 120489</strain>
    </source>
</reference>
<dbReference type="Pfam" id="PF04055">
    <property type="entry name" value="Radical_SAM"/>
    <property type="match status" value="1"/>
</dbReference>
<dbReference type="CDD" id="cd01335">
    <property type="entry name" value="Radical_SAM"/>
    <property type="match status" value="1"/>
</dbReference>
<sequence length="336" mass="39147">MANLMITKQCNLHCSYCFANEFVNKQKDIMSFENFMKCMKFLSYNPKERIGLIGGEPTTHPELDKILAAIIDSPFRSACLFTNGILLDQFINELRNARFQILINLNSPENIGRDAFDRIIDNMDEMVNHQYMREQVGVGINLYDTQMDYEYLLEVLERFRFTKVRVSVAVPNMEEGRKIDPLDYFHRMEGLVRRFVDNVVKINVAPNFDCNYLPACMFGEEDKNNYQKYKKVLNRSNLFTNPICTPSIDILPDLQVVRCFGLSDLYKVNLLNFRNTDEIRRHFMMEIDALAYHVLPNKKCDGCKEYQAGLCSCGCYAYRLAELRELRGYIVGKHGE</sequence>
<evidence type="ECO:0000256" key="2">
    <source>
        <dbReference type="ARBA" id="ARBA00022723"/>
    </source>
</evidence>
<dbReference type="EMBL" id="MCGI01000002">
    <property type="protein sequence ID" value="ODM11579.1"/>
    <property type="molecule type" value="Genomic_DNA"/>
</dbReference>
<proteinExistence type="predicted"/>
<evidence type="ECO:0000256" key="1">
    <source>
        <dbReference type="ARBA" id="ARBA00022691"/>
    </source>
</evidence>
<keyword evidence="3" id="KW-0408">Iron</keyword>
<dbReference type="SFLD" id="SFLDG01067">
    <property type="entry name" value="SPASM/twitch_domain_containing"/>
    <property type="match status" value="1"/>
</dbReference>
<dbReference type="GeneID" id="93300812"/>
<protein>
    <submittedName>
        <fullName evidence="6">Cyclic pyranopterin monophosphate synthase 1</fullName>
        <ecNumber evidence="6">4.1.99.18</ecNumber>
    </submittedName>
</protein>
<dbReference type="Gene3D" id="3.20.20.70">
    <property type="entry name" value="Aldolase class I"/>
    <property type="match status" value="1"/>
</dbReference>
<dbReference type="EC" id="4.1.99.18" evidence="6"/>
<evidence type="ECO:0000259" key="5">
    <source>
        <dbReference type="PROSITE" id="PS51918"/>
    </source>
</evidence>
<name>A0A1E3AS91_9FIRM</name>
<dbReference type="InterPro" id="IPR050377">
    <property type="entry name" value="Radical_SAM_PqqE_MftC-like"/>
</dbReference>
<accession>A0A1E3AS91</accession>
<dbReference type="InterPro" id="IPR013785">
    <property type="entry name" value="Aldolase_TIM"/>
</dbReference>
<dbReference type="SUPFAM" id="SSF102114">
    <property type="entry name" value="Radical SAM enzymes"/>
    <property type="match status" value="1"/>
</dbReference>
<dbReference type="SFLD" id="SFLDS00029">
    <property type="entry name" value="Radical_SAM"/>
    <property type="match status" value="1"/>
</dbReference>
<dbReference type="PROSITE" id="PS51918">
    <property type="entry name" value="RADICAL_SAM"/>
    <property type="match status" value="1"/>
</dbReference>
<dbReference type="GO" id="GO:0016829">
    <property type="term" value="F:lyase activity"/>
    <property type="evidence" value="ECO:0007669"/>
    <property type="project" value="UniProtKB-KW"/>
</dbReference>
<evidence type="ECO:0000313" key="7">
    <source>
        <dbReference type="Proteomes" id="UP000095003"/>
    </source>
</evidence>
<dbReference type="AlphaFoldDB" id="A0A1E3AS91"/>
<dbReference type="GO" id="GO:0046872">
    <property type="term" value="F:metal ion binding"/>
    <property type="evidence" value="ECO:0007669"/>
    <property type="project" value="UniProtKB-KW"/>
</dbReference>
<keyword evidence="6" id="KW-0456">Lyase</keyword>